<dbReference type="Proteomes" id="UP000494329">
    <property type="component" value="Unassembled WGS sequence"/>
</dbReference>
<dbReference type="InterPro" id="IPR002716">
    <property type="entry name" value="PIN_dom"/>
</dbReference>
<dbReference type="InterPro" id="IPR029060">
    <property type="entry name" value="PIN-like_dom_sf"/>
</dbReference>
<dbReference type="InterPro" id="IPR002850">
    <property type="entry name" value="PIN_toxin-like"/>
</dbReference>
<dbReference type="PANTHER" id="PTHR34610:SF3">
    <property type="entry name" value="SSL7007 PROTEIN"/>
    <property type="match status" value="1"/>
</dbReference>
<dbReference type="Pfam" id="PF13470">
    <property type="entry name" value="PIN_3"/>
    <property type="match status" value="1"/>
</dbReference>
<gene>
    <name evidence="3" type="ORF">LMG29739_05170</name>
</gene>
<feature type="region of interest" description="Disordered" evidence="1">
    <location>
        <begin position="1"/>
        <end position="66"/>
    </location>
</feature>
<evidence type="ECO:0000313" key="3">
    <source>
        <dbReference type="EMBL" id="CAB3767817.1"/>
    </source>
</evidence>
<evidence type="ECO:0000259" key="2">
    <source>
        <dbReference type="Pfam" id="PF13470"/>
    </source>
</evidence>
<dbReference type="SUPFAM" id="SSF88723">
    <property type="entry name" value="PIN domain-like"/>
    <property type="match status" value="1"/>
</dbReference>
<accession>A0A6J5EPZ0</accession>
<feature type="domain" description="PIN" evidence="2">
    <location>
        <begin position="74"/>
        <end position="191"/>
    </location>
</feature>
<evidence type="ECO:0000313" key="4">
    <source>
        <dbReference type="Proteomes" id="UP000494329"/>
    </source>
</evidence>
<dbReference type="PANTHER" id="PTHR34610">
    <property type="entry name" value="SSL7007 PROTEIN"/>
    <property type="match status" value="1"/>
</dbReference>
<name>A0A6J5EPZ0_9BURK</name>
<keyword evidence="4" id="KW-1185">Reference proteome</keyword>
<feature type="compositionally biased region" description="Pro residues" evidence="1">
    <location>
        <begin position="40"/>
        <end position="66"/>
    </location>
</feature>
<sequence>MPGSPAPRTAPDVSTPASPDVRPDVLLTVRPDGQPAVPASAPPPHVTQPNPQTPHMPPHAPPPAPLLAPPPAPRIVLDSNVWIDILVFDDPHTRPIRAALERGALCALIDARCLAELAYVLDYPQFAKRAVDKEAALATVARLTQLIEPAASDDDAAAACALPQCKDRDDQKFIELAHAGRAHWLVSKDRAVLKLARRIARDFGFRIAQPAPFVEACLSSHEEPAPA</sequence>
<proteinExistence type="predicted"/>
<dbReference type="NCBIfam" id="TIGR00305">
    <property type="entry name" value="putative toxin-antitoxin system toxin component, PIN family"/>
    <property type="match status" value="1"/>
</dbReference>
<reference evidence="3 4" key="1">
    <citation type="submission" date="2020-04" db="EMBL/GenBank/DDBJ databases">
        <authorList>
            <person name="De Canck E."/>
        </authorList>
    </citation>
    <scope>NUCLEOTIDE SEQUENCE [LARGE SCALE GENOMIC DNA]</scope>
    <source>
        <strain evidence="3 4">LMG 29739</strain>
    </source>
</reference>
<dbReference type="AlphaFoldDB" id="A0A6J5EPZ0"/>
<protein>
    <recommendedName>
        <fullName evidence="2">PIN domain-containing protein</fullName>
    </recommendedName>
</protein>
<dbReference type="EMBL" id="CADIKF010000053">
    <property type="protein sequence ID" value="CAB3767817.1"/>
    <property type="molecule type" value="Genomic_DNA"/>
</dbReference>
<organism evidence="3 4">
    <name type="scientific">Paraburkholderia solisilvae</name>
    <dbReference type="NCBI Taxonomy" id="624376"/>
    <lineage>
        <taxon>Bacteria</taxon>
        <taxon>Pseudomonadati</taxon>
        <taxon>Pseudomonadota</taxon>
        <taxon>Betaproteobacteria</taxon>
        <taxon>Burkholderiales</taxon>
        <taxon>Burkholderiaceae</taxon>
        <taxon>Paraburkholderia</taxon>
    </lineage>
</organism>
<evidence type="ECO:0000256" key="1">
    <source>
        <dbReference type="SAM" id="MobiDB-lite"/>
    </source>
</evidence>